<feature type="transmembrane region" description="Helical" evidence="3">
    <location>
        <begin position="367"/>
        <end position="392"/>
    </location>
</feature>
<dbReference type="Proteomes" id="UP001213681">
    <property type="component" value="Unassembled WGS sequence"/>
</dbReference>
<accession>A0AAD6CG32</accession>
<feature type="transmembrane region" description="Helical" evidence="3">
    <location>
        <begin position="404"/>
        <end position="424"/>
    </location>
</feature>
<dbReference type="Gene3D" id="1.20.1250.20">
    <property type="entry name" value="MFS general substrate transporter like domains"/>
    <property type="match status" value="1"/>
</dbReference>
<comment type="caution">
    <text evidence="5">The sequence shown here is derived from an EMBL/GenBank/DDBJ whole genome shotgun (WGS) entry which is preliminary data.</text>
</comment>
<dbReference type="PANTHER" id="PTHR43702">
    <property type="entry name" value="L-FUCOSE-PROTON SYMPORTER"/>
    <property type="match status" value="1"/>
</dbReference>
<evidence type="ECO:0000256" key="2">
    <source>
        <dbReference type="ARBA" id="ARBA00022475"/>
    </source>
</evidence>
<proteinExistence type="predicted"/>
<evidence type="ECO:0000313" key="6">
    <source>
        <dbReference type="Proteomes" id="UP001213681"/>
    </source>
</evidence>
<dbReference type="InterPro" id="IPR049326">
    <property type="entry name" value="Rhodopsin_dom_fungi"/>
</dbReference>
<keyword evidence="6" id="KW-1185">Reference proteome</keyword>
<evidence type="ECO:0000313" key="5">
    <source>
        <dbReference type="EMBL" id="KAJ5464839.1"/>
    </source>
</evidence>
<feature type="domain" description="Rhodopsin" evidence="4">
    <location>
        <begin position="25"/>
        <end position="274"/>
    </location>
</feature>
<evidence type="ECO:0000256" key="3">
    <source>
        <dbReference type="SAM" id="Phobius"/>
    </source>
</evidence>
<keyword evidence="3" id="KW-0812">Transmembrane</keyword>
<keyword evidence="2" id="KW-1003">Cell membrane</keyword>
<gene>
    <name evidence="5" type="ORF">N7458_000525</name>
</gene>
<feature type="transmembrane region" description="Helical" evidence="3">
    <location>
        <begin position="246"/>
        <end position="268"/>
    </location>
</feature>
<name>A0AAD6CG32_9EURO</name>
<dbReference type="InterPro" id="IPR050375">
    <property type="entry name" value="MFS_TsgA-like"/>
</dbReference>
<feature type="transmembrane region" description="Helical" evidence="3">
    <location>
        <begin position="199"/>
        <end position="217"/>
    </location>
</feature>
<feature type="transmembrane region" description="Helical" evidence="3">
    <location>
        <begin position="85"/>
        <end position="106"/>
    </location>
</feature>
<organism evidence="5 6">
    <name type="scientific">Penicillium daleae</name>
    <dbReference type="NCBI Taxonomy" id="63821"/>
    <lineage>
        <taxon>Eukaryota</taxon>
        <taxon>Fungi</taxon>
        <taxon>Dikarya</taxon>
        <taxon>Ascomycota</taxon>
        <taxon>Pezizomycotina</taxon>
        <taxon>Eurotiomycetes</taxon>
        <taxon>Eurotiomycetidae</taxon>
        <taxon>Eurotiales</taxon>
        <taxon>Aspergillaceae</taxon>
        <taxon>Penicillium</taxon>
    </lineage>
</organism>
<feature type="transmembrane region" description="Helical" evidence="3">
    <location>
        <begin position="484"/>
        <end position="504"/>
    </location>
</feature>
<feature type="transmembrane region" description="Helical" evidence="3">
    <location>
        <begin position="535"/>
        <end position="554"/>
    </location>
</feature>
<dbReference type="RefSeq" id="XP_056771686.1">
    <property type="nucleotide sequence ID" value="XM_056903919.1"/>
</dbReference>
<protein>
    <recommendedName>
        <fullName evidence="4">Rhodopsin domain-containing protein</fullName>
    </recommendedName>
</protein>
<evidence type="ECO:0000259" key="4">
    <source>
        <dbReference type="Pfam" id="PF20684"/>
    </source>
</evidence>
<feature type="transmembrane region" description="Helical" evidence="3">
    <location>
        <begin position="118"/>
        <end position="140"/>
    </location>
</feature>
<keyword evidence="3" id="KW-1133">Transmembrane helix</keyword>
<feature type="transmembrane region" description="Helical" evidence="3">
    <location>
        <begin position="41"/>
        <end position="60"/>
    </location>
</feature>
<dbReference type="AlphaFoldDB" id="A0AAD6CG32"/>
<sequence length="620" mass="68674">MDQFGDADVIVNATFLALATLFLAVRFTSRIHIAHRVTGSDYAMLIGWVLVCALSVANIYSTTKGLGFREGVLESWRNPLARAEYVFAVLYYPALAAIKVSILLFYLTLAKEEFLFRLGIYITLGVVLLSTTALTLVNLFPCRPLSASFHITTPPGTYCIDIVALYISTAPINIVTDVAIFFLPIPILLRMRLPRRQKAILLLTFGTGVFVIVISVLRTEFLLQAAVSRVTKHQPPSVHDLSYYDAYVFLWSTIELCLGIMCGCVPMLKPLVARLFPRILNVRHLSSQRGMSTSEGTEHELLSLPEAAAAPPRRKTIRVRRFPPIHRTSFHETSQSASGGGPVNPPLDFIRITRSKNMLEMSGRESVMPLTVVFFIFLLWGFAYGIITTYYWQFPQVTHYSRVVSFGLHATLFGAYLFGPLIVAMPILQRWGFKATIVTGLSIFWFGMLLFWPATVLISLPALLVASFIAGLGVSIVETAVDLFVTLCGIVGLGAMRLSIARGIQAAGWTTSRLLAQQVLFKSSTSAAALVSTQWVFLVLAIVSLVLAVVYSFVRLPEASDEELDELARRCQQDPRASVCGIRYAWITMTLGFLSQFCTIGAQEALQTNFTSFVTFNEPQ</sequence>
<dbReference type="EMBL" id="JAPVEA010000001">
    <property type="protein sequence ID" value="KAJ5464839.1"/>
    <property type="molecule type" value="Genomic_DNA"/>
</dbReference>
<dbReference type="PANTHER" id="PTHR43702:SF13">
    <property type="entry name" value="MONOSACCHARIDE TRANSPORTER, PUTATIVE (AFU_ORTHOLOGUE AFUA_4G06630)-RELATED"/>
    <property type="match status" value="1"/>
</dbReference>
<evidence type="ECO:0000256" key="1">
    <source>
        <dbReference type="ARBA" id="ARBA00004429"/>
    </source>
</evidence>
<dbReference type="SUPFAM" id="SSF103473">
    <property type="entry name" value="MFS general substrate transporter"/>
    <property type="match status" value="1"/>
</dbReference>
<dbReference type="GeneID" id="81594162"/>
<reference evidence="5" key="2">
    <citation type="journal article" date="2023" name="IMA Fungus">
        <title>Comparative genomic study of the Penicillium genus elucidates a diverse pangenome and 15 lateral gene transfer events.</title>
        <authorList>
            <person name="Petersen C."/>
            <person name="Sorensen T."/>
            <person name="Nielsen M.R."/>
            <person name="Sondergaard T.E."/>
            <person name="Sorensen J.L."/>
            <person name="Fitzpatrick D.A."/>
            <person name="Frisvad J.C."/>
            <person name="Nielsen K.L."/>
        </authorList>
    </citation>
    <scope>NUCLEOTIDE SEQUENCE</scope>
    <source>
        <strain evidence="5">IBT 16125</strain>
    </source>
</reference>
<comment type="subcellular location">
    <subcellularLocation>
        <location evidence="1">Cell inner membrane</location>
        <topology evidence="1">Multi-pass membrane protein</topology>
    </subcellularLocation>
</comment>
<dbReference type="GO" id="GO:0005886">
    <property type="term" value="C:plasma membrane"/>
    <property type="evidence" value="ECO:0007669"/>
    <property type="project" value="UniProtKB-SubCell"/>
</dbReference>
<keyword evidence="3" id="KW-0472">Membrane</keyword>
<dbReference type="Pfam" id="PF20684">
    <property type="entry name" value="Fung_rhodopsin"/>
    <property type="match status" value="1"/>
</dbReference>
<reference evidence="5" key="1">
    <citation type="submission" date="2022-12" db="EMBL/GenBank/DDBJ databases">
        <authorList>
            <person name="Petersen C."/>
        </authorList>
    </citation>
    <scope>NUCLEOTIDE SEQUENCE</scope>
    <source>
        <strain evidence="5">IBT 16125</strain>
    </source>
</reference>
<dbReference type="InterPro" id="IPR036259">
    <property type="entry name" value="MFS_trans_sf"/>
</dbReference>
<feature type="transmembrane region" description="Helical" evidence="3">
    <location>
        <begin position="12"/>
        <end position="29"/>
    </location>
</feature>
<feature type="transmembrane region" description="Helical" evidence="3">
    <location>
        <begin position="160"/>
        <end position="187"/>
    </location>
</feature>